<dbReference type="PANTHER" id="PTHR19370">
    <property type="entry name" value="NADH-CYTOCHROME B5 REDUCTASE"/>
    <property type="match status" value="1"/>
</dbReference>
<dbReference type="GeneID" id="19243828"/>
<comment type="similarity">
    <text evidence="3 10">Belongs to the flavoprotein pyridine nucleotide cytochrome reductase family.</text>
</comment>
<keyword evidence="7 10" id="KW-0520">NAD</keyword>
<evidence type="ECO:0000256" key="10">
    <source>
        <dbReference type="RuleBase" id="RU361226"/>
    </source>
</evidence>
<dbReference type="InterPro" id="IPR017927">
    <property type="entry name" value="FAD-bd_FR_type"/>
</dbReference>
<comment type="catalytic activity">
    <reaction evidence="10">
        <text>2 Fe(III)-[cytochrome b5] + NADH = 2 Fe(II)-[cytochrome b5] + NAD(+) + H(+)</text>
        <dbReference type="Rhea" id="RHEA:46680"/>
        <dbReference type="Rhea" id="RHEA-COMP:10438"/>
        <dbReference type="Rhea" id="RHEA-COMP:10439"/>
        <dbReference type="ChEBI" id="CHEBI:15378"/>
        <dbReference type="ChEBI" id="CHEBI:29033"/>
        <dbReference type="ChEBI" id="CHEBI:29034"/>
        <dbReference type="ChEBI" id="CHEBI:57540"/>
        <dbReference type="ChEBI" id="CHEBI:57945"/>
        <dbReference type="EC" id="1.6.2.2"/>
    </reaction>
</comment>
<dbReference type="InterPro" id="IPR001433">
    <property type="entry name" value="OxRdtase_FAD/NAD-bd"/>
</dbReference>
<name>U1G0Q9_ENDPU</name>
<dbReference type="PROSITE" id="PS51384">
    <property type="entry name" value="FAD_FR"/>
    <property type="match status" value="1"/>
</dbReference>
<dbReference type="InterPro" id="IPR008333">
    <property type="entry name" value="Cbr1-like_FAD-bd_dom"/>
</dbReference>
<keyword evidence="6 10" id="KW-0560">Oxidoreductase</keyword>
<dbReference type="InterPro" id="IPR039261">
    <property type="entry name" value="FNR_nucleotide-bd"/>
</dbReference>
<evidence type="ECO:0000313" key="13">
    <source>
        <dbReference type="Proteomes" id="UP000019373"/>
    </source>
</evidence>
<feature type="binding site" evidence="9">
    <location>
        <position position="105"/>
    </location>
    <ligand>
        <name>FAD</name>
        <dbReference type="ChEBI" id="CHEBI:57692"/>
    </ligand>
</feature>
<dbReference type="EC" id="1.6.2.2" evidence="10"/>
<dbReference type="PANTHER" id="PTHR19370:SF178">
    <property type="entry name" value="CYTOCHROME-B5 REDUCTASE"/>
    <property type="match status" value="1"/>
</dbReference>
<feature type="domain" description="FAD-binding FR-type" evidence="11">
    <location>
        <begin position="53"/>
        <end position="156"/>
    </location>
</feature>
<dbReference type="Pfam" id="PF00175">
    <property type="entry name" value="NAD_binding_1"/>
    <property type="match status" value="1"/>
</dbReference>
<reference evidence="13" key="1">
    <citation type="journal article" date="2014" name="BMC Genomics">
        <title>Genome characteristics reveal the impact of lichenization on lichen-forming fungus Endocarpon pusillum Hedwig (Verrucariales, Ascomycota).</title>
        <authorList>
            <person name="Wang Y.-Y."/>
            <person name="Liu B."/>
            <person name="Zhang X.-Y."/>
            <person name="Zhou Q.-M."/>
            <person name="Zhang T."/>
            <person name="Li H."/>
            <person name="Yu Y.-F."/>
            <person name="Zhang X.-L."/>
            <person name="Hao X.-Y."/>
            <person name="Wang M."/>
            <person name="Wang L."/>
            <person name="Wei J.-C."/>
        </authorList>
    </citation>
    <scope>NUCLEOTIDE SEQUENCE [LARGE SCALE GENOMIC DNA]</scope>
    <source>
        <strain evidence="13">Z07020 / HMAS-L-300199</strain>
    </source>
</reference>
<dbReference type="OrthoDB" id="432685at2759"/>
<evidence type="ECO:0000259" key="11">
    <source>
        <dbReference type="PROSITE" id="PS51384"/>
    </source>
</evidence>
<evidence type="ECO:0000256" key="4">
    <source>
        <dbReference type="ARBA" id="ARBA00022630"/>
    </source>
</evidence>
<dbReference type="GO" id="GO:0090524">
    <property type="term" value="F:cytochrome-b5 reductase activity, acting on NADH"/>
    <property type="evidence" value="ECO:0007669"/>
    <property type="project" value="UniProtKB-EC"/>
</dbReference>
<accession>U1G0Q9</accession>
<dbReference type="CDD" id="cd06183">
    <property type="entry name" value="cyt_b5_reduct_like"/>
    <property type="match status" value="1"/>
</dbReference>
<organism evidence="12 13">
    <name type="scientific">Endocarpon pusillum (strain Z07020 / HMAS-L-300199)</name>
    <name type="common">Lichen-forming fungus</name>
    <dbReference type="NCBI Taxonomy" id="1263415"/>
    <lineage>
        <taxon>Eukaryota</taxon>
        <taxon>Fungi</taxon>
        <taxon>Dikarya</taxon>
        <taxon>Ascomycota</taxon>
        <taxon>Pezizomycotina</taxon>
        <taxon>Eurotiomycetes</taxon>
        <taxon>Chaetothyriomycetidae</taxon>
        <taxon>Verrucariales</taxon>
        <taxon>Verrucariaceae</taxon>
        <taxon>Endocarpon</taxon>
    </lineage>
</organism>
<dbReference type="GO" id="GO:0005741">
    <property type="term" value="C:mitochondrial outer membrane"/>
    <property type="evidence" value="ECO:0007669"/>
    <property type="project" value="UniProtKB-SubCell"/>
</dbReference>
<dbReference type="GO" id="GO:0005783">
    <property type="term" value="C:endoplasmic reticulum"/>
    <property type="evidence" value="ECO:0007669"/>
    <property type="project" value="TreeGrafter"/>
</dbReference>
<dbReference type="RefSeq" id="XP_007803549.1">
    <property type="nucleotide sequence ID" value="XM_007805358.1"/>
</dbReference>
<dbReference type="PRINTS" id="PR00371">
    <property type="entry name" value="FPNCR"/>
</dbReference>
<dbReference type="PRINTS" id="PR00406">
    <property type="entry name" value="CYTB5RDTASE"/>
</dbReference>
<sequence>MASATLGAIGLASARYLSKNDSFGQGFQSYPAHIQDASPGRSIFRPAGALAPTEYRRFKLRHEEELSAGIFRFVFALPTKHAILGLPTGQHVAIAGTVDDHTVVRSYTPISNNRDLGRLELLIRVYPDGHMGIYLKGLDIGDEADIRGPKGAMRYRKGMSRAIGMVGGGTGITPLFQLVRAICEDPTDGTRVSLVYCNRSEKDILLREKLDRFAKKSNGSFEVYYVLDHPDAG</sequence>
<dbReference type="Gene3D" id="2.40.30.10">
    <property type="entry name" value="Translation factors"/>
    <property type="match status" value="1"/>
</dbReference>
<evidence type="ECO:0000313" key="12">
    <source>
        <dbReference type="EMBL" id="ERF70802.1"/>
    </source>
</evidence>
<evidence type="ECO:0000256" key="3">
    <source>
        <dbReference type="ARBA" id="ARBA00006105"/>
    </source>
</evidence>
<dbReference type="OMA" id="QHITIAC"/>
<comment type="cofactor">
    <cofactor evidence="1 9 10">
        <name>FAD</name>
        <dbReference type="ChEBI" id="CHEBI:57692"/>
    </cofactor>
</comment>
<evidence type="ECO:0000256" key="2">
    <source>
        <dbReference type="ARBA" id="ARBA00004572"/>
    </source>
</evidence>
<dbReference type="SUPFAM" id="SSF52343">
    <property type="entry name" value="Ferredoxin reductase-like, C-terminal NADP-linked domain"/>
    <property type="match status" value="1"/>
</dbReference>
<evidence type="ECO:0000256" key="1">
    <source>
        <dbReference type="ARBA" id="ARBA00001974"/>
    </source>
</evidence>
<dbReference type="InterPro" id="IPR001709">
    <property type="entry name" value="Flavoprot_Pyr_Nucl_cyt_Rdtase"/>
</dbReference>
<keyword evidence="4 9" id="KW-0285">Flavoprotein</keyword>
<evidence type="ECO:0000256" key="5">
    <source>
        <dbReference type="ARBA" id="ARBA00022827"/>
    </source>
</evidence>
<dbReference type="InterPro" id="IPR001834">
    <property type="entry name" value="CBR-like"/>
</dbReference>
<comment type="subcellular location">
    <subcellularLocation>
        <location evidence="2">Mitochondrion outer membrane</location>
        <topology evidence="2">Single-pass membrane protein</topology>
    </subcellularLocation>
</comment>
<keyword evidence="5 9" id="KW-0274">FAD</keyword>
<dbReference type="Pfam" id="PF00970">
    <property type="entry name" value="FAD_binding_6"/>
    <property type="match status" value="1"/>
</dbReference>
<dbReference type="InterPro" id="IPR017938">
    <property type="entry name" value="Riboflavin_synthase-like_b-brl"/>
</dbReference>
<evidence type="ECO:0000256" key="8">
    <source>
        <dbReference type="ARBA" id="ARBA00023136"/>
    </source>
</evidence>
<evidence type="ECO:0000256" key="7">
    <source>
        <dbReference type="ARBA" id="ARBA00023027"/>
    </source>
</evidence>
<proteinExistence type="inferred from homology"/>
<dbReference type="eggNOG" id="KOG0534">
    <property type="taxonomic scope" value="Eukaryota"/>
</dbReference>
<dbReference type="EMBL" id="KE721281">
    <property type="protein sequence ID" value="ERF70802.1"/>
    <property type="molecule type" value="Genomic_DNA"/>
</dbReference>
<evidence type="ECO:0000256" key="9">
    <source>
        <dbReference type="PIRSR" id="PIRSR601834-1"/>
    </source>
</evidence>
<keyword evidence="13" id="KW-1185">Reference proteome</keyword>
<dbReference type="AlphaFoldDB" id="U1G0Q9"/>
<gene>
    <name evidence="12" type="ORF">EPUS_08989</name>
</gene>
<dbReference type="SUPFAM" id="SSF63380">
    <property type="entry name" value="Riboflavin synthase domain-like"/>
    <property type="match status" value="1"/>
</dbReference>
<dbReference type="Proteomes" id="UP000019373">
    <property type="component" value="Unassembled WGS sequence"/>
</dbReference>
<feature type="binding site" evidence="9">
    <location>
        <position position="122"/>
    </location>
    <ligand>
        <name>FAD</name>
        <dbReference type="ChEBI" id="CHEBI:57692"/>
    </ligand>
</feature>
<keyword evidence="8" id="KW-0472">Membrane</keyword>
<feature type="binding site" evidence="9">
    <location>
        <position position="173"/>
    </location>
    <ligand>
        <name>FAD</name>
        <dbReference type="ChEBI" id="CHEBI:57692"/>
    </ligand>
</feature>
<protein>
    <recommendedName>
        <fullName evidence="10">NADH-cytochrome b5 reductase</fullName>
        <ecNumber evidence="10">1.6.2.2</ecNumber>
    </recommendedName>
</protein>
<evidence type="ECO:0000256" key="6">
    <source>
        <dbReference type="ARBA" id="ARBA00023002"/>
    </source>
</evidence>
<feature type="binding site" evidence="9">
    <location>
        <position position="131"/>
    </location>
    <ligand>
        <name>FAD</name>
        <dbReference type="ChEBI" id="CHEBI:57692"/>
    </ligand>
</feature>
<feature type="binding site" evidence="9">
    <location>
        <position position="107"/>
    </location>
    <ligand>
        <name>FAD</name>
        <dbReference type="ChEBI" id="CHEBI:57692"/>
    </ligand>
</feature>
<dbReference type="Gene3D" id="3.40.50.80">
    <property type="entry name" value="Nucleotide-binding domain of ferredoxin-NADP reductase (FNR) module"/>
    <property type="match status" value="1"/>
</dbReference>
<dbReference type="HOGENOM" id="CLU_003827_9_2_1"/>